<reference evidence="1 2" key="2">
    <citation type="journal article" date="2011" name="J. Bacteriol.">
        <title>Genomes of three methylotrophs from a single niche uncover genetic and metabolic divergence of Methylophilaceae.</title>
        <authorList>
            <person name="Lapidus A."/>
            <person name="Clum A."/>
            <person name="Labutti K."/>
            <person name="Kaluzhnaya M.G."/>
            <person name="Lim S."/>
            <person name="Beck D.A."/>
            <person name="Glavina Del Rio T."/>
            <person name="Nolan M."/>
            <person name="Mavromatis K."/>
            <person name="Huntemann M."/>
            <person name="Lucas S."/>
            <person name="Lidstrom M.E."/>
            <person name="Ivanova N."/>
            <person name="Chistoserdova L."/>
        </authorList>
    </citation>
    <scope>NUCLEOTIDE SEQUENCE [LARGE SCALE GENOMIC DNA]</scope>
    <source>
        <strain evidence="1 2">SIP3-4</strain>
    </source>
</reference>
<gene>
    <name evidence="1" type="ordered locus">Msip34_2723</name>
</gene>
<proteinExistence type="predicted"/>
<organism evidence="1 2">
    <name type="scientific">Methylovorus glucosotrophus (strain SIP3-4)</name>
    <dbReference type="NCBI Taxonomy" id="582744"/>
    <lineage>
        <taxon>Bacteria</taxon>
        <taxon>Pseudomonadati</taxon>
        <taxon>Pseudomonadota</taxon>
        <taxon>Betaproteobacteria</taxon>
        <taxon>Nitrosomonadales</taxon>
        <taxon>Methylophilaceae</taxon>
        <taxon>Methylovorus</taxon>
    </lineage>
</organism>
<dbReference type="EMBL" id="CP001674">
    <property type="protein sequence ID" value="ACT51960.1"/>
    <property type="molecule type" value="Genomic_DNA"/>
</dbReference>
<sequence>MTALPIPDEQAALAALLRQQQAEGGTESLSTETLGQYICFCKLRGFCADKSAESCLRERNLYQAFVDAGR</sequence>
<accession>C6XBJ0</accession>
<dbReference type="KEGG" id="mei:Msip34_2723"/>
<dbReference type="AlphaFoldDB" id="C6XBJ0"/>
<keyword evidence="2" id="KW-1185">Reference proteome</keyword>
<dbReference type="Proteomes" id="UP000002743">
    <property type="component" value="Chromosome"/>
</dbReference>
<dbReference type="HOGENOM" id="CLU_2753232_0_0_4"/>
<name>C6XBJ0_METGS</name>
<evidence type="ECO:0000313" key="1">
    <source>
        <dbReference type="EMBL" id="ACT51960.1"/>
    </source>
</evidence>
<reference evidence="2" key="1">
    <citation type="submission" date="2009-07" db="EMBL/GenBank/DDBJ databases">
        <title>Complete sequence of chromosome of Methylovorus sp. SIP3-4.</title>
        <authorList>
            <person name="Lucas S."/>
            <person name="Copeland A."/>
            <person name="Lapidus A."/>
            <person name="Glavina del Rio T."/>
            <person name="Tice H."/>
            <person name="Bruce D."/>
            <person name="Goodwin L."/>
            <person name="Pitluck S."/>
            <person name="Clum A."/>
            <person name="Larimer F."/>
            <person name="Land M."/>
            <person name="Hauser L."/>
            <person name="Kyrpides N."/>
            <person name="Mikhailova N."/>
            <person name="Kayluzhnaya M."/>
            <person name="Chistoserdova L."/>
        </authorList>
    </citation>
    <scope>NUCLEOTIDE SEQUENCE [LARGE SCALE GENOMIC DNA]</scope>
    <source>
        <strain evidence="2">SIP3-4</strain>
    </source>
</reference>
<evidence type="ECO:0000313" key="2">
    <source>
        <dbReference type="Proteomes" id="UP000002743"/>
    </source>
</evidence>
<dbReference type="RefSeq" id="WP_013443426.1">
    <property type="nucleotide sequence ID" value="NC_012969.1"/>
</dbReference>
<protein>
    <submittedName>
        <fullName evidence="1">Uncharacterized protein</fullName>
    </submittedName>
</protein>